<proteinExistence type="predicted"/>
<organism evidence="2 3">
    <name type="scientific">Mycobacterium talmoniae</name>
    <dbReference type="NCBI Taxonomy" id="1858794"/>
    <lineage>
        <taxon>Bacteria</taxon>
        <taxon>Bacillati</taxon>
        <taxon>Actinomycetota</taxon>
        <taxon>Actinomycetes</taxon>
        <taxon>Mycobacteriales</taxon>
        <taxon>Mycobacteriaceae</taxon>
        <taxon>Mycobacterium</taxon>
    </lineage>
</organism>
<comment type="caution">
    <text evidence="2">The sequence shown here is derived from an EMBL/GenBank/DDBJ whole genome shotgun (WGS) entry which is preliminary data.</text>
</comment>
<evidence type="ECO:0000313" key="3">
    <source>
        <dbReference type="Proteomes" id="UP000238296"/>
    </source>
</evidence>
<reference evidence="2 3" key="1">
    <citation type="journal article" date="2017" name="Int. J. Syst. Evol. Microbiol.">
        <title>Mycobacterium talmoniae sp. nov., a slowly growing mycobacterium isolated from human respiratory samples.</title>
        <authorList>
            <person name="Davidson R.M."/>
            <person name="DeGroote M.A."/>
            <person name="Marola J.L."/>
            <person name="Buss S."/>
            <person name="Jones V."/>
            <person name="McNeil M.R."/>
            <person name="Freifeld A.G."/>
            <person name="Elaine Epperson L."/>
            <person name="Hasan N.A."/>
            <person name="Jackson M."/>
            <person name="Iwen P.C."/>
            <person name="Salfinger M."/>
            <person name="Strong M."/>
        </authorList>
    </citation>
    <scope>NUCLEOTIDE SEQUENCE [LARGE SCALE GENOMIC DNA]</scope>
    <source>
        <strain evidence="2 3">ATCC BAA-2683</strain>
    </source>
</reference>
<feature type="compositionally biased region" description="Low complexity" evidence="1">
    <location>
        <begin position="119"/>
        <end position="140"/>
    </location>
</feature>
<protein>
    <submittedName>
        <fullName evidence="2">Uncharacterized protein</fullName>
    </submittedName>
</protein>
<feature type="compositionally biased region" description="Low complexity" evidence="1">
    <location>
        <begin position="95"/>
        <end position="109"/>
    </location>
</feature>
<feature type="region of interest" description="Disordered" evidence="1">
    <location>
        <begin position="86"/>
        <end position="140"/>
    </location>
</feature>
<evidence type="ECO:0000256" key="1">
    <source>
        <dbReference type="SAM" id="MobiDB-lite"/>
    </source>
</evidence>
<evidence type="ECO:0000313" key="2">
    <source>
        <dbReference type="EMBL" id="PQM47573.1"/>
    </source>
</evidence>
<dbReference type="Proteomes" id="UP000238296">
    <property type="component" value="Unassembled WGS sequence"/>
</dbReference>
<dbReference type="EMBL" id="PPEA01000316">
    <property type="protein sequence ID" value="PQM47573.1"/>
    <property type="molecule type" value="Genomic_DNA"/>
</dbReference>
<accession>A0A2S8BLR9</accession>
<dbReference type="AlphaFoldDB" id="A0A2S8BLR9"/>
<name>A0A2S8BLR9_9MYCO</name>
<gene>
    <name evidence="2" type="ORF">C1Y40_02221</name>
</gene>
<sequence length="140" mass="14667">MPAGTGVWVVNTVEARTTVSAVSKSSPAPVISSRMRSAPRNPAWPSFMWNTSGSGSPSSAVNARIARTPPIPARISCLIRCSWSPPYSRSVTPRSSCSFSGMSESSNSSGTRPTCATQIRARSSASGRASSISTGARRCR</sequence>